<reference evidence="2 3" key="1">
    <citation type="submission" date="2015-04" db="EMBL/GenBank/DDBJ databases">
        <title>Taxonomic description and genome sequence of Salinicoccus sediminis sp. nov., a novel hyper halotolerant bacterium isolated from marine sediment.</title>
        <authorList>
            <person name="Mathan Kumar R."/>
            <person name="Kaur G."/>
            <person name="Kumar N."/>
            <person name="Kumar A."/>
            <person name="Singh N.K."/>
            <person name="Kaur N."/>
            <person name="Mayilraj S."/>
        </authorList>
    </citation>
    <scope>NUCLEOTIDE SEQUENCE [LARGE SCALE GENOMIC DNA]</scope>
    <source>
        <strain evidence="2 3">SV-16</strain>
    </source>
</reference>
<dbReference type="OrthoDB" id="9796039at2"/>
<keyword evidence="2" id="KW-0378">Hydrolase</keyword>
<proteinExistence type="predicted"/>
<dbReference type="InterPro" id="IPR034660">
    <property type="entry name" value="DinB/YfiT-like"/>
</dbReference>
<dbReference type="STRING" id="1432562.WN59_11605"/>
<dbReference type="NCBIfam" id="NF009807">
    <property type="entry name" value="PRK13291.1"/>
    <property type="match status" value="1"/>
</dbReference>
<dbReference type="GO" id="GO:0016787">
    <property type="term" value="F:hydrolase activity"/>
    <property type="evidence" value="ECO:0007669"/>
    <property type="project" value="UniProtKB-KW"/>
</dbReference>
<keyword evidence="3" id="KW-1185">Reference proteome</keyword>
<dbReference type="RefSeq" id="WP_046517463.1">
    <property type="nucleotide sequence ID" value="NZ_LAYZ01000025.1"/>
</dbReference>
<evidence type="ECO:0000313" key="2">
    <source>
        <dbReference type="EMBL" id="KKK33391.1"/>
    </source>
</evidence>
<dbReference type="AlphaFoldDB" id="A0A0M2SID9"/>
<dbReference type="SUPFAM" id="SSF109854">
    <property type="entry name" value="DinB/YfiT-like putative metalloenzymes"/>
    <property type="match status" value="1"/>
</dbReference>
<dbReference type="PATRIC" id="fig|1432562.3.peg.2315"/>
<organism evidence="2 3">
    <name type="scientific">Salinicoccus sediminis</name>
    <dbReference type="NCBI Taxonomy" id="1432562"/>
    <lineage>
        <taxon>Bacteria</taxon>
        <taxon>Bacillati</taxon>
        <taxon>Bacillota</taxon>
        <taxon>Bacilli</taxon>
        <taxon>Bacillales</taxon>
        <taxon>Staphylococcaceae</taxon>
        <taxon>Salinicoccus</taxon>
    </lineage>
</organism>
<name>A0A0M2SID9_9STAP</name>
<evidence type="ECO:0000313" key="3">
    <source>
        <dbReference type="Proteomes" id="UP000034287"/>
    </source>
</evidence>
<dbReference type="EMBL" id="LAYZ01000025">
    <property type="protein sequence ID" value="KKK33391.1"/>
    <property type="molecule type" value="Genomic_DNA"/>
</dbReference>
<accession>A0A0M2SID9</accession>
<gene>
    <name evidence="2" type="ORF">WN59_11605</name>
</gene>
<dbReference type="InterPro" id="IPR024775">
    <property type="entry name" value="DinB-like"/>
</dbReference>
<evidence type="ECO:0000259" key="1">
    <source>
        <dbReference type="Pfam" id="PF12867"/>
    </source>
</evidence>
<comment type="caution">
    <text evidence="2">The sequence shown here is derived from an EMBL/GenBank/DDBJ whole genome shotgun (WGS) entry which is preliminary data.</text>
</comment>
<sequence length="169" mass="19332">MDVKFPIGQLDVPENVTLDNIEEWLDQIETYTLRLRETVDSLSDEELAKTYRGGSFNVRQLVHHIADSQLNMYQRLKLALTDDAPTVPGFIQDEWAVLPDTEIPVESSVKMLEGINERIVALGKTLTESQLDRYFVHETNGRITVATKIAKLAWHEEHHLEHIKIALSN</sequence>
<protein>
    <submittedName>
        <fullName evidence="2">Metal-dependent hydrolase</fullName>
    </submittedName>
</protein>
<dbReference type="Proteomes" id="UP000034287">
    <property type="component" value="Unassembled WGS sequence"/>
</dbReference>
<dbReference type="Pfam" id="PF12867">
    <property type="entry name" value="DinB_2"/>
    <property type="match status" value="1"/>
</dbReference>
<feature type="domain" description="DinB-like" evidence="1">
    <location>
        <begin position="34"/>
        <end position="163"/>
    </location>
</feature>
<dbReference type="Gene3D" id="1.20.120.450">
    <property type="entry name" value="dinb family like domain"/>
    <property type="match status" value="1"/>
</dbReference>